<dbReference type="EMBL" id="NAJQ01000027">
    <property type="protein sequence ID" value="TKA82729.1"/>
    <property type="molecule type" value="Genomic_DNA"/>
</dbReference>
<accession>A0A4V5NIE0</accession>
<organism evidence="1 2">
    <name type="scientific">Friedmanniomyces simplex</name>
    <dbReference type="NCBI Taxonomy" id="329884"/>
    <lineage>
        <taxon>Eukaryota</taxon>
        <taxon>Fungi</taxon>
        <taxon>Dikarya</taxon>
        <taxon>Ascomycota</taxon>
        <taxon>Pezizomycotina</taxon>
        <taxon>Dothideomycetes</taxon>
        <taxon>Dothideomycetidae</taxon>
        <taxon>Mycosphaerellales</taxon>
        <taxon>Teratosphaeriaceae</taxon>
        <taxon>Friedmanniomyces</taxon>
    </lineage>
</organism>
<sequence length="128" mass="14917">MATTLMGLFRRSPPTTSSIILPFTALTNPYTAQRPWPPNFHNLSPKHKFRLERRYRRRTQLKWARPQWKKFVTLAQWASILWVVGYGVLYLDMGNKGRTVADEVREWMKGQVEGVEGGRKVDEAEQKG</sequence>
<evidence type="ECO:0000313" key="2">
    <source>
        <dbReference type="Proteomes" id="UP000309340"/>
    </source>
</evidence>
<reference evidence="1 2" key="1">
    <citation type="submission" date="2017-03" db="EMBL/GenBank/DDBJ databases">
        <title>Genomes of endolithic fungi from Antarctica.</title>
        <authorList>
            <person name="Coleine C."/>
            <person name="Masonjones S."/>
            <person name="Stajich J.E."/>
        </authorList>
    </citation>
    <scope>NUCLEOTIDE SEQUENCE [LARGE SCALE GENOMIC DNA]</scope>
    <source>
        <strain evidence="1 2">CCFEE 5184</strain>
    </source>
</reference>
<evidence type="ECO:0000313" key="1">
    <source>
        <dbReference type="EMBL" id="TKA82729.1"/>
    </source>
</evidence>
<name>A0A4V5NIE0_9PEZI</name>
<proteinExistence type="predicted"/>
<protein>
    <submittedName>
        <fullName evidence="1">Uncharacterized protein</fullName>
    </submittedName>
</protein>
<keyword evidence="2" id="KW-1185">Reference proteome</keyword>
<comment type="caution">
    <text evidence="1">The sequence shown here is derived from an EMBL/GenBank/DDBJ whole genome shotgun (WGS) entry which is preliminary data.</text>
</comment>
<dbReference type="Proteomes" id="UP000309340">
    <property type="component" value="Unassembled WGS sequence"/>
</dbReference>
<dbReference type="STRING" id="329884.A0A4V5NIE0"/>
<dbReference type="AlphaFoldDB" id="A0A4V5NIE0"/>
<gene>
    <name evidence="1" type="ORF">B0A55_01263</name>
</gene>
<dbReference type="OrthoDB" id="5278907at2759"/>